<name>A0A2N9YAA5_9GAMM</name>
<feature type="transmembrane region" description="Helical" evidence="1">
    <location>
        <begin position="20"/>
        <end position="39"/>
    </location>
</feature>
<evidence type="ECO:0000313" key="2">
    <source>
        <dbReference type="EMBL" id="AUI67385.2"/>
    </source>
</evidence>
<dbReference type="EMBL" id="CP018889">
    <property type="protein sequence ID" value="AUI67385.2"/>
    <property type="molecule type" value="Genomic_DNA"/>
</dbReference>
<dbReference type="Gene3D" id="3.30.700.10">
    <property type="entry name" value="Glycoprotein, Type 4 Pilin"/>
    <property type="match status" value="1"/>
</dbReference>
<accession>A0A2N9YAA5</accession>
<dbReference type="SUPFAM" id="SSF54523">
    <property type="entry name" value="Pili subunits"/>
    <property type="match status" value="1"/>
</dbReference>
<sequence length="235" mass="26395">MFSLRNSSPCQRGFTLLELAIFIVALSFLLSGVLMPLTVQIQQQRIRETQNRLETIQEALIGFVLINGYFPCPDTDFNGMENRSSTGLTCTKIEGYIPYAQLGVEGKDAWNNPIRFRTRNRYAQNSGIDFSSPSDLVIRRLNNEQLTNTTDSNVLAIIYSCGKNGRPDPTPESDLEKTNDADGITEASMTCKNNGNNEENYIADSFNTEFDDIVIWISKETMIYRLTQAGKYGAK</sequence>
<protein>
    <recommendedName>
        <fullName evidence="4">Prepilin-type N-terminal cleavage/methylation domain-containing protein</fullName>
    </recommendedName>
</protein>
<dbReference type="Pfam" id="PF07963">
    <property type="entry name" value="N_methyl"/>
    <property type="match status" value="1"/>
</dbReference>
<keyword evidence="3" id="KW-1185">Reference proteome</keyword>
<evidence type="ECO:0008006" key="4">
    <source>
        <dbReference type="Google" id="ProtNLM"/>
    </source>
</evidence>
<dbReference type="AlphaFoldDB" id="A0A2N9YAA5"/>
<dbReference type="Proteomes" id="UP000234271">
    <property type="component" value="Chromosome"/>
</dbReference>
<evidence type="ECO:0000313" key="3">
    <source>
        <dbReference type="Proteomes" id="UP000234271"/>
    </source>
</evidence>
<proteinExistence type="predicted"/>
<dbReference type="RefSeq" id="WP_145917059.1">
    <property type="nucleotide sequence ID" value="NZ_CP012373.2"/>
</dbReference>
<reference evidence="3" key="1">
    <citation type="submission" date="2016-12" db="EMBL/GenBank/DDBJ databases">
        <title>Complete Genome Sequence of Beggiatoa leptomitiformis D-401.</title>
        <authorList>
            <person name="Fomenkov A."/>
            <person name="Vincze T."/>
            <person name="Grabovich M."/>
            <person name="Anton B.P."/>
            <person name="Dubinina G."/>
            <person name="Orlova M."/>
            <person name="Belousova E."/>
            <person name="Roberts R.J."/>
        </authorList>
    </citation>
    <scope>NUCLEOTIDE SEQUENCE [LARGE SCALE GENOMIC DNA]</scope>
    <source>
        <strain evidence="3">D-401</strain>
    </source>
</reference>
<dbReference type="PROSITE" id="PS00409">
    <property type="entry name" value="PROKAR_NTER_METHYL"/>
    <property type="match status" value="1"/>
</dbReference>
<gene>
    <name evidence="2" type="ORF">BLE401_00855</name>
</gene>
<dbReference type="InterPro" id="IPR045584">
    <property type="entry name" value="Pilin-like"/>
</dbReference>
<keyword evidence="1" id="KW-0812">Transmembrane</keyword>
<keyword evidence="1" id="KW-0472">Membrane</keyword>
<organism evidence="2 3">
    <name type="scientific">Beggiatoa leptomitoformis</name>
    <dbReference type="NCBI Taxonomy" id="288004"/>
    <lineage>
        <taxon>Bacteria</taxon>
        <taxon>Pseudomonadati</taxon>
        <taxon>Pseudomonadota</taxon>
        <taxon>Gammaproteobacteria</taxon>
        <taxon>Thiotrichales</taxon>
        <taxon>Thiotrichaceae</taxon>
        <taxon>Beggiatoa</taxon>
    </lineage>
</organism>
<evidence type="ECO:0000256" key="1">
    <source>
        <dbReference type="SAM" id="Phobius"/>
    </source>
</evidence>
<dbReference type="InterPro" id="IPR012902">
    <property type="entry name" value="N_methyl_site"/>
</dbReference>
<dbReference type="STRING" id="288004.AL038_05135"/>
<keyword evidence="1" id="KW-1133">Transmembrane helix</keyword>